<dbReference type="Pfam" id="PF02931">
    <property type="entry name" value="Neur_chan_LBD"/>
    <property type="match status" value="1"/>
</dbReference>
<dbReference type="InterPro" id="IPR036719">
    <property type="entry name" value="Neuro-gated_channel_TM_sf"/>
</dbReference>
<comment type="caution">
    <text evidence="11">Lacks conserved residue(s) required for the propagation of feature annotation.</text>
</comment>
<keyword evidence="10 11" id="KW-0407">Ion channel</keyword>
<dbReference type="AlphaFoldDB" id="A0ABD6EIK6"/>
<dbReference type="PROSITE" id="PS00236">
    <property type="entry name" value="NEUROTR_ION_CHANNEL"/>
    <property type="match status" value="1"/>
</dbReference>
<dbReference type="PRINTS" id="PR00252">
    <property type="entry name" value="NRIONCHANNEL"/>
</dbReference>
<evidence type="ECO:0000256" key="11">
    <source>
        <dbReference type="RuleBase" id="RU000687"/>
    </source>
</evidence>
<evidence type="ECO:0000313" key="13">
    <source>
        <dbReference type="EMBL" id="MFH4977216.1"/>
    </source>
</evidence>
<name>A0ABD6EIK6_9BILA</name>
<dbReference type="InterPro" id="IPR038050">
    <property type="entry name" value="Neuro_actylchol_rec"/>
</dbReference>
<evidence type="ECO:0000256" key="8">
    <source>
        <dbReference type="ARBA" id="ARBA00023065"/>
    </source>
</evidence>
<dbReference type="PANTHER" id="PTHR18945">
    <property type="entry name" value="NEUROTRANSMITTER GATED ION CHANNEL"/>
    <property type="match status" value="1"/>
</dbReference>
<keyword evidence="7 11" id="KW-1133">Transmembrane helix</keyword>
<evidence type="ECO:0000259" key="12">
    <source>
        <dbReference type="Pfam" id="PF02931"/>
    </source>
</evidence>
<sequence length="536" mass="61908">MIFALILPIVFELLYSDGTGPAFDLPGRSGSEAGQVKSLRQVGDQTVEDGIREHLINEIPENYGSFKKSLDSFVVSPKDLERRKTLEQLNSLISKLEQTRQSLMENVEPKLETQRRDSSSVTMRLLNQPDNTRMRIKVTGHDPQELRRSLANLSILEEYSPATSRELGSSYILPVLKLVNYDNSTIPKVFEDIPVNVLFRLNIVHLANFDSELMEYNIDIEMEMIWFDYRLSNNFSRSVRLHEKAVLDRIWRPDPYFVNSKHSQFHKVTFPNFRMSISPSGVVSYTMRVSLQPACQMVFCRFPHDRQLCSLVISSISYPNSSVNFLWHPKDPVELASPIRLPELKLKAFYTDICTVEGRLIRSSCLQLIFHLERDTARFIVEKYIPSTLAMMFAWVAPYVPYNYEDVRIITPITVLLTLVQMGKGQQIRTSYLTSMDIWFSAMKIFSAISLVESLVVLALIKRSRTVAKQMLKASNQLEKENFRMEQDRLTRLYHQLDHAARYLSPLFFVLFILLYVTIIANGDESNCVTHTKRSF</sequence>
<dbReference type="InterPro" id="IPR036734">
    <property type="entry name" value="Neur_chan_lig-bd_sf"/>
</dbReference>
<keyword evidence="4" id="KW-1003">Cell membrane</keyword>
<evidence type="ECO:0000256" key="5">
    <source>
        <dbReference type="ARBA" id="ARBA00022692"/>
    </source>
</evidence>
<organism evidence="13 14">
    <name type="scientific">Gnathostoma spinigerum</name>
    <dbReference type="NCBI Taxonomy" id="75299"/>
    <lineage>
        <taxon>Eukaryota</taxon>
        <taxon>Metazoa</taxon>
        <taxon>Ecdysozoa</taxon>
        <taxon>Nematoda</taxon>
        <taxon>Chromadorea</taxon>
        <taxon>Rhabditida</taxon>
        <taxon>Spirurina</taxon>
        <taxon>Gnathostomatomorpha</taxon>
        <taxon>Gnathostomatoidea</taxon>
        <taxon>Gnathostomatidae</taxon>
        <taxon>Gnathostoma</taxon>
    </lineage>
</organism>
<evidence type="ECO:0000256" key="7">
    <source>
        <dbReference type="ARBA" id="ARBA00022989"/>
    </source>
</evidence>
<evidence type="ECO:0000256" key="1">
    <source>
        <dbReference type="ARBA" id="ARBA00004141"/>
    </source>
</evidence>
<evidence type="ECO:0000256" key="6">
    <source>
        <dbReference type="ARBA" id="ARBA00022729"/>
    </source>
</evidence>
<feature type="transmembrane region" description="Helical" evidence="11">
    <location>
        <begin position="500"/>
        <end position="521"/>
    </location>
</feature>
<dbReference type="SUPFAM" id="SSF63712">
    <property type="entry name" value="Nicotinic receptor ligand binding domain-like"/>
    <property type="match status" value="1"/>
</dbReference>
<keyword evidence="6 11" id="KW-0732">Signal</keyword>
<evidence type="ECO:0000256" key="10">
    <source>
        <dbReference type="ARBA" id="ARBA00023303"/>
    </source>
</evidence>
<dbReference type="InterPro" id="IPR006202">
    <property type="entry name" value="Neur_chan_lig-bd"/>
</dbReference>
<comment type="similarity">
    <text evidence="11">Belongs to the ligand-gated ion channel (TC 1.A.9) family.</text>
</comment>
<dbReference type="InterPro" id="IPR006201">
    <property type="entry name" value="Neur_channel"/>
</dbReference>
<keyword evidence="8 11" id="KW-0406">Ion transport</keyword>
<accession>A0ABD6EIK6</accession>
<evidence type="ECO:0000256" key="9">
    <source>
        <dbReference type="ARBA" id="ARBA00023136"/>
    </source>
</evidence>
<feature type="domain" description="Neurotransmitter-gated ion-channel ligand-binding" evidence="12">
    <location>
        <begin position="179"/>
        <end position="344"/>
    </location>
</feature>
<keyword evidence="14" id="KW-1185">Reference proteome</keyword>
<dbReference type="CDD" id="cd18987">
    <property type="entry name" value="LGIC_ECD_anion"/>
    <property type="match status" value="1"/>
</dbReference>
<dbReference type="InterPro" id="IPR006028">
    <property type="entry name" value="GABAA/Glycine_rcpt"/>
</dbReference>
<keyword evidence="3 11" id="KW-0813">Transport</keyword>
<protein>
    <recommendedName>
        <fullName evidence="12">Neurotransmitter-gated ion-channel ligand-binding domain-containing protein</fullName>
    </recommendedName>
</protein>
<reference evidence="13 14" key="1">
    <citation type="submission" date="2024-08" db="EMBL/GenBank/DDBJ databases">
        <title>Gnathostoma spinigerum genome.</title>
        <authorList>
            <person name="Gonzalez-Bertolin B."/>
            <person name="Monzon S."/>
            <person name="Zaballos A."/>
            <person name="Jimenez P."/>
            <person name="Dekumyoy P."/>
            <person name="Varona S."/>
            <person name="Cuesta I."/>
            <person name="Sumanam S."/>
            <person name="Adisakwattana P."/>
            <person name="Gasser R.B."/>
            <person name="Hernandez-Gonzalez A."/>
            <person name="Young N.D."/>
            <person name="Perteguer M.J."/>
        </authorList>
    </citation>
    <scope>NUCLEOTIDE SEQUENCE [LARGE SCALE GENOMIC DNA]</scope>
    <source>
        <strain evidence="13">AL3</strain>
        <tissue evidence="13">Liver</tissue>
    </source>
</reference>
<gene>
    <name evidence="13" type="ORF">AB6A40_003925</name>
</gene>
<dbReference type="EMBL" id="JBGFUD010002145">
    <property type="protein sequence ID" value="MFH4977216.1"/>
    <property type="molecule type" value="Genomic_DNA"/>
</dbReference>
<dbReference type="GO" id="GO:0034220">
    <property type="term" value="P:monoatomic ion transmembrane transport"/>
    <property type="evidence" value="ECO:0007669"/>
    <property type="project" value="UniProtKB-KW"/>
</dbReference>
<comment type="caution">
    <text evidence="13">The sequence shown here is derived from an EMBL/GenBank/DDBJ whole genome shotgun (WGS) entry which is preliminary data.</text>
</comment>
<evidence type="ECO:0000256" key="3">
    <source>
        <dbReference type="ARBA" id="ARBA00022448"/>
    </source>
</evidence>
<proteinExistence type="inferred from homology"/>
<dbReference type="PRINTS" id="PR00253">
    <property type="entry name" value="GABAARECEPTR"/>
</dbReference>
<dbReference type="Proteomes" id="UP001608902">
    <property type="component" value="Unassembled WGS sequence"/>
</dbReference>
<dbReference type="Gene3D" id="1.20.58.390">
    <property type="entry name" value="Neurotransmitter-gated ion-channel transmembrane domain"/>
    <property type="match status" value="1"/>
</dbReference>
<dbReference type="Gene3D" id="2.70.170.10">
    <property type="entry name" value="Neurotransmitter-gated ion-channel ligand-binding domain"/>
    <property type="match status" value="1"/>
</dbReference>
<feature type="chain" id="PRO_5044527077" description="Neurotransmitter-gated ion-channel ligand-binding domain-containing protein" evidence="11">
    <location>
        <begin position="17"/>
        <end position="536"/>
    </location>
</feature>
<evidence type="ECO:0000256" key="2">
    <source>
        <dbReference type="ARBA" id="ARBA00004236"/>
    </source>
</evidence>
<dbReference type="InterPro" id="IPR018000">
    <property type="entry name" value="Neurotransmitter_ion_chnl_CS"/>
</dbReference>
<keyword evidence="5 11" id="KW-0812">Transmembrane</keyword>
<comment type="subcellular location">
    <subcellularLocation>
        <location evidence="2">Cell membrane</location>
    </subcellularLocation>
    <subcellularLocation>
        <location evidence="1">Membrane</location>
        <topology evidence="1">Multi-pass membrane protein</topology>
    </subcellularLocation>
</comment>
<dbReference type="GO" id="GO:0005886">
    <property type="term" value="C:plasma membrane"/>
    <property type="evidence" value="ECO:0007669"/>
    <property type="project" value="UniProtKB-SubCell"/>
</dbReference>
<feature type="signal peptide" evidence="11">
    <location>
        <begin position="1"/>
        <end position="16"/>
    </location>
</feature>
<evidence type="ECO:0000256" key="4">
    <source>
        <dbReference type="ARBA" id="ARBA00022475"/>
    </source>
</evidence>
<evidence type="ECO:0000313" key="14">
    <source>
        <dbReference type="Proteomes" id="UP001608902"/>
    </source>
</evidence>
<keyword evidence="9 11" id="KW-0472">Membrane</keyword>
<feature type="transmembrane region" description="Helical" evidence="11">
    <location>
        <begin position="438"/>
        <end position="461"/>
    </location>
</feature>
<dbReference type="SUPFAM" id="SSF90112">
    <property type="entry name" value="Neurotransmitter-gated ion-channel transmembrane pore"/>
    <property type="match status" value="1"/>
</dbReference>